<evidence type="ECO:0000313" key="2">
    <source>
        <dbReference type="EMBL" id="EJW90375.1"/>
    </source>
</evidence>
<comment type="caution">
    <text evidence="2">The sequence shown here is derived from an EMBL/GenBank/DDBJ whole genome shotgun (WGS) entry which is preliminary data.</text>
</comment>
<gene>
    <name evidence="2" type="ORF">EVA_21518</name>
</gene>
<reference evidence="2" key="1">
    <citation type="journal article" date="2012" name="PLoS ONE">
        <title>Gene sets for utilization of primary and secondary nutrition supplies in the distal gut of endangered iberian lynx.</title>
        <authorList>
            <person name="Alcaide M."/>
            <person name="Messina E."/>
            <person name="Richter M."/>
            <person name="Bargiela R."/>
            <person name="Peplies J."/>
            <person name="Huws S.A."/>
            <person name="Newbold C.J."/>
            <person name="Golyshin P.N."/>
            <person name="Simon M.A."/>
            <person name="Lopez G."/>
            <person name="Yakimov M.M."/>
            <person name="Ferrer M."/>
        </authorList>
    </citation>
    <scope>NUCLEOTIDE SEQUENCE</scope>
</reference>
<protein>
    <submittedName>
        <fullName evidence="2">Uncharacterized protein</fullName>
    </submittedName>
</protein>
<evidence type="ECO:0000256" key="1">
    <source>
        <dbReference type="SAM" id="MobiDB-lite"/>
    </source>
</evidence>
<proteinExistence type="predicted"/>
<organism evidence="2">
    <name type="scientific">gut metagenome</name>
    <dbReference type="NCBI Taxonomy" id="749906"/>
    <lineage>
        <taxon>unclassified sequences</taxon>
        <taxon>metagenomes</taxon>
        <taxon>organismal metagenomes</taxon>
    </lineage>
</organism>
<feature type="region of interest" description="Disordered" evidence="1">
    <location>
        <begin position="1"/>
        <end position="43"/>
    </location>
</feature>
<sequence length="43" mass="4860">MKLCLLPTDARGNPDGRSYRNGIPSYSRTAMTHKGWNGHRQES</sequence>
<accession>J9BS22</accession>
<dbReference type="EMBL" id="AMCI01008872">
    <property type="protein sequence ID" value="EJW90375.1"/>
    <property type="molecule type" value="Genomic_DNA"/>
</dbReference>
<dbReference type="AlphaFoldDB" id="J9BS22"/>
<name>J9BS22_9ZZZZ</name>